<dbReference type="InterPro" id="IPR021858">
    <property type="entry name" value="Fun_TF"/>
</dbReference>
<proteinExistence type="predicted"/>
<evidence type="ECO:0008006" key="5">
    <source>
        <dbReference type="Google" id="ProtNLM"/>
    </source>
</evidence>
<dbReference type="AlphaFoldDB" id="A0A9P9JGT4"/>
<dbReference type="InterPro" id="IPR036864">
    <property type="entry name" value="Zn2-C6_fun-type_DNA-bd_sf"/>
</dbReference>
<keyword evidence="4" id="KW-1185">Reference proteome</keyword>
<dbReference type="SUPFAM" id="SSF57701">
    <property type="entry name" value="Zn2/Cys6 DNA-binding domain"/>
    <property type="match status" value="1"/>
</dbReference>
<dbReference type="Pfam" id="PF11951">
    <property type="entry name" value="Fungal_trans_2"/>
    <property type="match status" value="1"/>
</dbReference>
<dbReference type="PANTHER" id="PTHR47657">
    <property type="entry name" value="STEROL REGULATORY ELEMENT-BINDING PROTEIN ECM22"/>
    <property type="match status" value="1"/>
</dbReference>
<name>A0A9P9JGT4_9HYPO</name>
<feature type="region of interest" description="Disordered" evidence="2">
    <location>
        <begin position="1"/>
        <end position="22"/>
    </location>
</feature>
<evidence type="ECO:0000256" key="2">
    <source>
        <dbReference type="SAM" id="MobiDB-lite"/>
    </source>
</evidence>
<organism evidence="3 4">
    <name type="scientific">Dactylonectria macrodidyma</name>
    <dbReference type="NCBI Taxonomy" id="307937"/>
    <lineage>
        <taxon>Eukaryota</taxon>
        <taxon>Fungi</taxon>
        <taxon>Dikarya</taxon>
        <taxon>Ascomycota</taxon>
        <taxon>Pezizomycotina</taxon>
        <taxon>Sordariomycetes</taxon>
        <taxon>Hypocreomycetidae</taxon>
        <taxon>Hypocreales</taxon>
        <taxon>Nectriaceae</taxon>
        <taxon>Dactylonectria</taxon>
    </lineage>
</organism>
<reference evidence="3" key="1">
    <citation type="journal article" date="2021" name="Nat. Commun.">
        <title>Genetic determinants of endophytism in the Arabidopsis root mycobiome.</title>
        <authorList>
            <person name="Mesny F."/>
            <person name="Miyauchi S."/>
            <person name="Thiergart T."/>
            <person name="Pickel B."/>
            <person name="Atanasova L."/>
            <person name="Karlsson M."/>
            <person name="Huettel B."/>
            <person name="Barry K.W."/>
            <person name="Haridas S."/>
            <person name="Chen C."/>
            <person name="Bauer D."/>
            <person name="Andreopoulos W."/>
            <person name="Pangilinan J."/>
            <person name="LaButti K."/>
            <person name="Riley R."/>
            <person name="Lipzen A."/>
            <person name="Clum A."/>
            <person name="Drula E."/>
            <person name="Henrissat B."/>
            <person name="Kohler A."/>
            <person name="Grigoriev I.V."/>
            <person name="Martin F.M."/>
            <person name="Hacquard S."/>
        </authorList>
    </citation>
    <scope>NUCLEOTIDE SEQUENCE</scope>
    <source>
        <strain evidence="3">MPI-CAGE-AT-0147</strain>
    </source>
</reference>
<dbReference type="EMBL" id="JAGMUV010000002">
    <property type="protein sequence ID" value="KAH7169953.1"/>
    <property type="molecule type" value="Genomic_DNA"/>
</dbReference>
<dbReference type="GO" id="GO:0008270">
    <property type="term" value="F:zinc ion binding"/>
    <property type="evidence" value="ECO:0007669"/>
    <property type="project" value="InterPro"/>
</dbReference>
<dbReference type="InterPro" id="IPR052400">
    <property type="entry name" value="Zn2-C6_fungal_TF"/>
</dbReference>
<gene>
    <name evidence="3" type="ORF">EDB81DRAFT_876003</name>
</gene>
<dbReference type="CDD" id="cd00067">
    <property type="entry name" value="GAL4"/>
    <property type="match status" value="1"/>
</dbReference>
<keyword evidence="1" id="KW-0539">Nucleus</keyword>
<evidence type="ECO:0000313" key="4">
    <source>
        <dbReference type="Proteomes" id="UP000738349"/>
    </source>
</evidence>
<dbReference type="OrthoDB" id="416217at2759"/>
<dbReference type="InterPro" id="IPR001138">
    <property type="entry name" value="Zn2Cys6_DnaBD"/>
</dbReference>
<dbReference type="PANTHER" id="PTHR47657:SF14">
    <property type="entry name" value="ZN(2)-C6 FUNGAL-TYPE DOMAIN-CONTAINING PROTEIN"/>
    <property type="match status" value="1"/>
</dbReference>
<dbReference type="Proteomes" id="UP000738349">
    <property type="component" value="Unassembled WGS sequence"/>
</dbReference>
<dbReference type="GO" id="GO:0000981">
    <property type="term" value="F:DNA-binding transcription factor activity, RNA polymerase II-specific"/>
    <property type="evidence" value="ECO:0007669"/>
    <property type="project" value="InterPro"/>
</dbReference>
<evidence type="ECO:0000313" key="3">
    <source>
        <dbReference type="EMBL" id="KAH7169953.1"/>
    </source>
</evidence>
<comment type="caution">
    <text evidence="3">The sequence shown here is derived from an EMBL/GenBank/DDBJ whole genome shotgun (WGS) entry which is preliminary data.</text>
</comment>
<protein>
    <recommendedName>
        <fullName evidence="5">Zn(2)-C6 fungal-type domain-containing protein</fullName>
    </recommendedName>
</protein>
<accession>A0A9P9JGT4</accession>
<evidence type="ECO:0000256" key="1">
    <source>
        <dbReference type="ARBA" id="ARBA00023242"/>
    </source>
</evidence>
<feature type="region of interest" description="Disordered" evidence="2">
    <location>
        <begin position="88"/>
        <end position="107"/>
    </location>
</feature>
<sequence>MPPARSTPPSTSESADSDAVAAGFNAATTGPARAESTGRVRRCDEVQPACANCIRKEISCDYFEAVRPPHINEPKQRILITPLRRNSPEDASVPAVRRKTCERKERESSSAITSSLYASSPPDLPKILAYCFNAPVTINTPPDRLIELRLLSHYQEMITRSSHHQASWSIWTLDMAMQSPLVMDSLLGFSAFHLRRLGNRDWGVREASHKYMARAICSHKELSSKGLSEDNAAAMVASCAFILFHTSTNQQYLHPEEKPRLPLHWFRPWQSAKGFFGNTWPILQTLRIGTNIGLQFGVLTQFSLHQGIGTFSFLLQDMDPNLMQDVEIITAYRQAVWQLDCIYGNAAQAKLLQFPALVTPRFVELLEAQDPRTLAIVGYFFMLVKRSSVLWWVDGTADREFAAIMEFLPKDWWPVMDWAVQMFEDNSYQPPAAPKWPSFNELAHSRDDSVTYEMQGMFQPYRCLQVVTHTPVGT</sequence>